<evidence type="ECO:0000313" key="2">
    <source>
        <dbReference type="EMBL" id="NMH27613.1"/>
    </source>
</evidence>
<evidence type="ECO:0000256" key="1">
    <source>
        <dbReference type="SAM" id="Phobius"/>
    </source>
</evidence>
<dbReference type="PROSITE" id="PS51257">
    <property type="entry name" value="PROKAR_LIPOPROTEIN"/>
    <property type="match status" value="1"/>
</dbReference>
<reference evidence="2" key="1">
    <citation type="submission" date="2020-02" db="EMBL/GenBank/DDBJ databases">
        <title>Flavobacterium sp. genome.</title>
        <authorList>
            <person name="Jung H.S."/>
            <person name="Baek J.H."/>
            <person name="Jeon C.O."/>
        </authorList>
    </citation>
    <scope>NUCLEOTIDE SEQUENCE</scope>
    <source>
        <strain evidence="2">SE-s28</strain>
    </source>
</reference>
<evidence type="ECO:0008006" key="4">
    <source>
        <dbReference type="Google" id="ProtNLM"/>
    </source>
</evidence>
<feature type="transmembrane region" description="Helical" evidence="1">
    <location>
        <begin position="12"/>
        <end position="45"/>
    </location>
</feature>
<comment type="caution">
    <text evidence="2">The sequence shown here is derived from an EMBL/GenBank/DDBJ whole genome shotgun (WGS) entry which is preliminary data.</text>
</comment>
<organism evidence="2 3">
    <name type="scientific">Flavobacterium silvaticum</name>
    <dbReference type="NCBI Taxonomy" id="1852020"/>
    <lineage>
        <taxon>Bacteria</taxon>
        <taxon>Pseudomonadati</taxon>
        <taxon>Bacteroidota</taxon>
        <taxon>Flavobacteriia</taxon>
        <taxon>Flavobacteriales</taxon>
        <taxon>Flavobacteriaceae</taxon>
        <taxon>Flavobacterium</taxon>
    </lineage>
</organism>
<dbReference type="AlphaFoldDB" id="A0A972JHY0"/>
<accession>A0A972JHY0</accession>
<sequence>MMQFHKLPGDPSSVILGVIALVLILFGCCCGVFAIASLVLGIVGLTQAQRSLLLHASDPEMYSGKSREMVSTGRIINIIAIAISGIILLLQLIYFVIVGSMAGPEFWRSLRNSRHQIETDSTYYKTQQDTSYIDTTYIKTVHIDSTSVE</sequence>
<gene>
    <name evidence="2" type="ORF">G6047_06185</name>
</gene>
<keyword evidence="1" id="KW-1133">Transmembrane helix</keyword>
<dbReference type="EMBL" id="JAAMPU010000102">
    <property type="protein sequence ID" value="NMH27613.1"/>
    <property type="molecule type" value="Genomic_DNA"/>
</dbReference>
<keyword evidence="1" id="KW-0472">Membrane</keyword>
<dbReference type="NCBIfam" id="NF040945">
    <property type="entry name" value="CCC_membrane"/>
    <property type="match status" value="1"/>
</dbReference>
<name>A0A972JHY0_9FLAO</name>
<keyword evidence="3" id="KW-1185">Reference proteome</keyword>
<proteinExistence type="predicted"/>
<protein>
    <recommendedName>
        <fullName evidence="4">DUF4190 domain-containing protein</fullName>
    </recommendedName>
</protein>
<keyword evidence="1" id="KW-0812">Transmembrane</keyword>
<feature type="transmembrane region" description="Helical" evidence="1">
    <location>
        <begin position="75"/>
        <end position="97"/>
    </location>
</feature>
<dbReference type="RefSeq" id="WP_169526619.1">
    <property type="nucleotide sequence ID" value="NZ_JAAMPU010000102.1"/>
</dbReference>
<evidence type="ECO:0000313" key="3">
    <source>
        <dbReference type="Proteomes" id="UP000712080"/>
    </source>
</evidence>
<dbReference type="Proteomes" id="UP000712080">
    <property type="component" value="Unassembled WGS sequence"/>
</dbReference>